<dbReference type="eggNOG" id="COG2273">
    <property type="taxonomic scope" value="Bacteria"/>
</dbReference>
<keyword evidence="4" id="KW-1185">Reference proteome</keyword>
<dbReference type="EMBL" id="JGZO01000004">
    <property type="protein sequence ID" value="KFI95173.1"/>
    <property type="molecule type" value="Genomic_DNA"/>
</dbReference>
<dbReference type="SUPFAM" id="SSF49899">
    <property type="entry name" value="Concanavalin A-like lectins/glucanases"/>
    <property type="match status" value="1"/>
</dbReference>
<evidence type="ECO:0000313" key="3">
    <source>
        <dbReference type="EMBL" id="KFI95173.1"/>
    </source>
</evidence>
<evidence type="ECO:0000256" key="1">
    <source>
        <dbReference type="ARBA" id="ARBA00006865"/>
    </source>
</evidence>
<gene>
    <name evidence="3" type="ORF">BSCA_0991</name>
</gene>
<dbReference type="InterPro" id="IPR013320">
    <property type="entry name" value="ConA-like_dom_sf"/>
</dbReference>
<dbReference type="Proteomes" id="UP000029033">
    <property type="component" value="Unassembled WGS sequence"/>
</dbReference>
<dbReference type="InterPro" id="IPR000757">
    <property type="entry name" value="Beta-glucanase-like"/>
</dbReference>
<comment type="caution">
    <text evidence="3">The sequence shown here is derived from an EMBL/GenBank/DDBJ whole genome shotgun (WGS) entry which is preliminary data.</text>
</comment>
<dbReference type="Pfam" id="PF00722">
    <property type="entry name" value="Glyco_hydro_16"/>
    <property type="match status" value="1"/>
</dbReference>
<sequence length="313" mass="34946">MVDPATDSKHIRVEDSVLHLTSVAEADGTVSGPRALQTTGGRFAFKYGYLEMRANISFTNGKWPALWGRSIAKTTDRREWRYFSELDFLEAVTWLDNDYLGTWNPNVQKWYEPSDGKTNAAWEGSYTPQQALTAGESKWAVYGFLWTPTLLRVSVDGVALKSYDLTRNYDRAGKHTTLLGNRDPHYLILNGYGAGGGAGKAGDMQVDYVRVYQRANEGAIYRTLYEPHAASATLSEDPNEADWLNYTRLWHATREGFTLAGWNTKPDGTGRMLQPGWRHNPPPGTTTLHAIWQPETPTDETSAGETPTADTTD</sequence>
<comment type="similarity">
    <text evidence="1">Belongs to the glycosyl hydrolase 16 family.</text>
</comment>
<dbReference type="STRING" id="158787.BSCA_0991"/>
<proteinExistence type="inferred from homology"/>
<evidence type="ECO:0000313" key="4">
    <source>
        <dbReference type="Proteomes" id="UP000029033"/>
    </source>
</evidence>
<dbReference type="Gene3D" id="2.60.120.200">
    <property type="match status" value="1"/>
</dbReference>
<name>A0A087DI23_9BIFI</name>
<protein>
    <submittedName>
        <fullName evidence="3">Laminarinase</fullName>
    </submittedName>
</protein>
<dbReference type="GO" id="GO:0004553">
    <property type="term" value="F:hydrolase activity, hydrolyzing O-glycosyl compounds"/>
    <property type="evidence" value="ECO:0007669"/>
    <property type="project" value="InterPro"/>
</dbReference>
<evidence type="ECO:0000259" key="2">
    <source>
        <dbReference type="PROSITE" id="PS51762"/>
    </source>
</evidence>
<dbReference type="GO" id="GO:0005975">
    <property type="term" value="P:carbohydrate metabolic process"/>
    <property type="evidence" value="ECO:0007669"/>
    <property type="project" value="InterPro"/>
</dbReference>
<organism evidence="3 4">
    <name type="scientific">Bifidobacterium scardovii</name>
    <dbReference type="NCBI Taxonomy" id="158787"/>
    <lineage>
        <taxon>Bacteria</taxon>
        <taxon>Bacillati</taxon>
        <taxon>Actinomycetota</taxon>
        <taxon>Actinomycetes</taxon>
        <taxon>Bifidobacteriales</taxon>
        <taxon>Bifidobacteriaceae</taxon>
        <taxon>Bifidobacterium</taxon>
    </lineage>
</organism>
<dbReference type="PROSITE" id="PS51762">
    <property type="entry name" value="GH16_2"/>
    <property type="match status" value="1"/>
</dbReference>
<reference evidence="3 4" key="1">
    <citation type="submission" date="2014-03" db="EMBL/GenBank/DDBJ databases">
        <title>Genomics of Bifidobacteria.</title>
        <authorList>
            <person name="Ventura M."/>
            <person name="Milani C."/>
            <person name="Lugli G.A."/>
        </authorList>
    </citation>
    <scope>NUCLEOTIDE SEQUENCE [LARGE SCALE GENOMIC DNA]</scope>
    <source>
        <strain evidence="3 4">LMG 21589</strain>
    </source>
</reference>
<dbReference type="InterPro" id="IPR050546">
    <property type="entry name" value="Glycosyl_Hydrlase_16"/>
</dbReference>
<dbReference type="PANTHER" id="PTHR10963">
    <property type="entry name" value="GLYCOSYL HYDROLASE-RELATED"/>
    <property type="match status" value="1"/>
</dbReference>
<dbReference type="AlphaFoldDB" id="A0A087DI23"/>
<dbReference type="PANTHER" id="PTHR10963:SF55">
    <property type="entry name" value="GLYCOSIDE HYDROLASE FAMILY 16 PROTEIN"/>
    <property type="match status" value="1"/>
</dbReference>
<accession>A0A087DI23</accession>
<feature type="domain" description="GH16" evidence="2">
    <location>
        <begin position="1"/>
        <end position="217"/>
    </location>
</feature>